<reference evidence="8" key="1">
    <citation type="journal article" date="2013" name="PLoS Pathog.">
        <title>Deciphering the cryptic genome: genome-wide analyses of the rice pathogen Fusarium fujikuroi reveal complex regulation of secondary metabolism and novel metabolites.</title>
        <authorList>
            <person name="Wiemann P."/>
            <person name="Sieber C.M."/>
            <person name="von Bargen K.W."/>
            <person name="Studt L."/>
            <person name="Niehaus E.M."/>
            <person name="Espino J.J."/>
            <person name="Huss K."/>
            <person name="Michielse C.B."/>
            <person name="Albermann S."/>
            <person name="Wagner D."/>
            <person name="Bergner S.V."/>
            <person name="Connolly L.R."/>
            <person name="Fischer A."/>
            <person name="Reuter G."/>
            <person name="Kleigrewe K."/>
            <person name="Bald T."/>
            <person name="Wingfield B.D."/>
            <person name="Ophir R."/>
            <person name="Freeman S."/>
            <person name="Hippler M."/>
            <person name="Smith K.M."/>
            <person name="Brown D.W."/>
            <person name="Proctor R.H."/>
            <person name="Munsterkotter M."/>
            <person name="Freitag M."/>
            <person name="Humpf H.U."/>
            <person name="Guldener U."/>
            <person name="Tudzynski B."/>
        </authorList>
    </citation>
    <scope>NUCLEOTIDE SEQUENCE [LARGE SCALE GENOMIC DNA]</scope>
    <source>
        <strain evidence="8">CBS 195.34 / IMI 58289 / NRRL A-6831</strain>
    </source>
</reference>
<feature type="region of interest" description="Disordered" evidence="5">
    <location>
        <begin position="616"/>
        <end position="637"/>
    </location>
</feature>
<dbReference type="Proteomes" id="UP000016800">
    <property type="component" value="Chromosome VII"/>
</dbReference>
<dbReference type="Gene3D" id="3.60.15.10">
    <property type="entry name" value="Ribonuclease Z/Hydroxyacylglutathione hydrolase-like"/>
    <property type="match status" value="1"/>
</dbReference>
<sequence length="962" mass="104900">MFTFCPLQGALSDSPASQSLLELDGGVKVLVDLGWDETFDVEKLKEIEKQVTTLSLILVTHATASHLAAYAHCCKNIPQFTRIPVYATRPVIDLGRTLIQDLYTSSPAAATTIPQSSLTESAYSLTQTATTAQNLLLQSPTNEEIARYFSLIQPLKYSQPHQPLPSPFSPPLNGLTITAYNSGHTLGGTIWHIQHGLESIVYAVDWNQARENVFAGAAWLGGAGGGGAEVIEQLRKPTALICSSRGADRTAQTGGRAKRDEQLVDTIKACVARGGTVLIPVDSSARVLELSYLLEHAWRTDAASDEGVLKTAKLYLAGRNMSSTMRYARSMLEWMDDSIVQEFEAFAEGQRKVNGANDKKEGGPFDFKYLRLLERKAQIARLLSQNPDNVSTEGRVILASDSSIEWGFSKDLIKGLARDSRNLVILTDKPGLSKTDKPSIARTLWDWWKERKDGVSVEQNANGENLEFVYAGGRELEIREAQRHALEGDELTLYQQWLATQRQLQATQQSGGAAGLEATADVVDDASSESSSDSEDEDGEQQGKALNVSTAIAQAGRKNVVLKDEDLGINVLIKKKDVYDFDSRGKKGRERTFPIAIRRKRQDDFGELIRPEDYLRAEEKEEEGQDNTSMEAADDKLGKKRRWDDFAKAGAGFKRQQNMRPGSADGEEAAAGDHDGFVPDELDSVEDLETEEPTGPCKLTYQTETVQTNMRIAFVDFSGLHDKRSLNMLIPLIQPRKLILVGGGRDETLSLAEDCRRALGGDSGNANAGNERSVDVYTPEVGVVVDASVDTNAWVVKLADPLVRKIKWQNVRGLGIVTITGQLLATHLNEAAAADEDAANKRQKTDEASSTTLTNMAADIPSATPVLDVLPANLISAVRSAAQPLHVGDLRLADLRRAMQSAGHAAEFRGEGTLVVDGTVAVRKTSAGRVEVESVGMPTARRSTFYEVRKMIYDNLAVVAGA</sequence>
<dbReference type="Pfam" id="PF13299">
    <property type="entry name" value="CPSF100_C"/>
    <property type="match status" value="1"/>
</dbReference>
<dbReference type="STRING" id="1279085.S0E9D6"/>
<accession>S0E9D6</accession>
<dbReference type="GO" id="GO:0006397">
    <property type="term" value="P:mRNA processing"/>
    <property type="evidence" value="ECO:0007669"/>
    <property type="project" value="UniProtKB-KW"/>
</dbReference>
<keyword evidence="2 4" id="KW-0507">mRNA processing</keyword>
<dbReference type="HOGENOM" id="CLU_002227_3_0_1"/>
<dbReference type="InterPro" id="IPR022712">
    <property type="entry name" value="Beta_Casp"/>
</dbReference>
<dbReference type="InterPro" id="IPR011108">
    <property type="entry name" value="RMMBL"/>
</dbReference>
<dbReference type="PANTHER" id="PTHR45922:SF1">
    <property type="entry name" value="CLEAVAGE AND POLYADENYLATION SPECIFICITY FACTOR SUBUNIT 2"/>
    <property type="match status" value="1"/>
</dbReference>
<dbReference type="Pfam" id="PF07521">
    <property type="entry name" value="RMMBL"/>
    <property type="match status" value="1"/>
</dbReference>
<feature type="region of interest" description="Disordered" evidence="5">
    <location>
        <begin position="650"/>
        <end position="680"/>
    </location>
</feature>
<feature type="region of interest" description="Disordered" evidence="5">
    <location>
        <begin position="522"/>
        <end position="544"/>
    </location>
</feature>
<dbReference type="PANTHER" id="PTHR45922">
    <property type="entry name" value="CLEAVAGE AND POLYADENYLATION SPECIFICITY FACTOR SUBUNIT 2"/>
    <property type="match status" value="1"/>
</dbReference>
<evidence type="ECO:0000313" key="8">
    <source>
        <dbReference type="Proteomes" id="UP000016800"/>
    </source>
</evidence>
<evidence type="ECO:0000259" key="6">
    <source>
        <dbReference type="SMART" id="SM01027"/>
    </source>
</evidence>
<dbReference type="SMART" id="SM01027">
    <property type="entry name" value="Beta-Casp"/>
    <property type="match status" value="1"/>
</dbReference>
<dbReference type="Pfam" id="PF16661">
    <property type="entry name" value="Lactamase_B_6"/>
    <property type="match status" value="1"/>
</dbReference>
<dbReference type="GeneID" id="35401883"/>
<evidence type="ECO:0000313" key="7">
    <source>
        <dbReference type="EMBL" id="CCT71511.1"/>
    </source>
</evidence>
<comment type="similarity">
    <text evidence="4">Belongs to the metallo-beta-lactamase superfamily. RNA-metabolizing metallo-beta-lactamase-like family. CPSF2/YSH1 subfamily.</text>
</comment>
<feature type="compositionally biased region" description="Acidic residues" evidence="5">
    <location>
        <begin position="522"/>
        <end position="540"/>
    </location>
</feature>
<dbReference type="RefSeq" id="XP_023433590.1">
    <property type="nucleotide sequence ID" value="XM_023580897.1"/>
</dbReference>
<dbReference type="InterPro" id="IPR027075">
    <property type="entry name" value="CPSF2"/>
</dbReference>
<evidence type="ECO:0000256" key="3">
    <source>
        <dbReference type="ARBA" id="ARBA00023242"/>
    </source>
</evidence>
<name>S0E9D6_GIBF5</name>
<dbReference type="EMBL" id="HF679029">
    <property type="protein sequence ID" value="CCT71511.1"/>
    <property type="molecule type" value="Genomic_DNA"/>
</dbReference>
<evidence type="ECO:0000256" key="5">
    <source>
        <dbReference type="SAM" id="MobiDB-lite"/>
    </source>
</evidence>
<feature type="domain" description="Beta-Casp" evidence="6">
    <location>
        <begin position="287"/>
        <end position="444"/>
    </location>
</feature>
<comment type="subcellular location">
    <subcellularLocation>
        <location evidence="1 4">Nucleus</location>
    </subcellularLocation>
</comment>
<evidence type="ECO:0000256" key="1">
    <source>
        <dbReference type="ARBA" id="ARBA00004123"/>
    </source>
</evidence>
<evidence type="ECO:0000256" key="4">
    <source>
        <dbReference type="RuleBase" id="RU365006"/>
    </source>
</evidence>
<dbReference type="AlphaFoldDB" id="S0E9D6"/>
<dbReference type="SUPFAM" id="SSF56281">
    <property type="entry name" value="Metallo-hydrolase/oxidoreductase"/>
    <property type="match status" value="1"/>
</dbReference>
<keyword evidence="4" id="KW-0694">RNA-binding</keyword>
<dbReference type="Pfam" id="PF10996">
    <property type="entry name" value="Beta-Casp"/>
    <property type="match status" value="1"/>
</dbReference>
<dbReference type="InterPro" id="IPR025069">
    <property type="entry name" value="Cpsf2_C"/>
</dbReference>
<evidence type="ECO:0000256" key="2">
    <source>
        <dbReference type="ARBA" id="ARBA00022664"/>
    </source>
</evidence>
<organism evidence="7 8">
    <name type="scientific">Gibberella fujikuroi (strain CBS 195.34 / IMI 58289 / NRRL A-6831)</name>
    <name type="common">Bakanae and foot rot disease fungus</name>
    <name type="synonym">Fusarium fujikuroi</name>
    <dbReference type="NCBI Taxonomy" id="1279085"/>
    <lineage>
        <taxon>Eukaryota</taxon>
        <taxon>Fungi</taxon>
        <taxon>Dikarya</taxon>
        <taxon>Ascomycota</taxon>
        <taxon>Pezizomycotina</taxon>
        <taxon>Sordariomycetes</taxon>
        <taxon>Hypocreomycetidae</taxon>
        <taxon>Hypocreales</taxon>
        <taxon>Nectriaceae</taxon>
        <taxon>Fusarium</taxon>
        <taxon>Fusarium fujikuroi species complex</taxon>
    </lineage>
</organism>
<dbReference type="VEuPathDB" id="FungiDB:FFUJ_08407"/>
<dbReference type="GO" id="GO:0003723">
    <property type="term" value="F:RNA binding"/>
    <property type="evidence" value="ECO:0007669"/>
    <property type="project" value="UniProtKB-KW"/>
</dbReference>
<dbReference type="InterPro" id="IPR036866">
    <property type="entry name" value="RibonucZ/Hydroxyglut_hydro"/>
</dbReference>
<keyword evidence="8" id="KW-1185">Reference proteome</keyword>
<gene>
    <name evidence="7" type="ORF">FFUJ_08407</name>
</gene>
<dbReference type="GO" id="GO:0005847">
    <property type="term" value="C:mRNA cleavage and polyadenylation specificity factor complex"/>
    <property type="evidence" value="ECO:0007669"/>
    <property type="project" value="InterPro"/>
</dbReference>
<proteinExistence type="inferred from homology"/>
<dbReference type="InterPro" id="IPR001279">
    <property type="entry name" value="Metallo-B-lactamas"/>
</dbReference>
<keyword evidence="3 4" id="KW-0539">Nucleus</keyword>
<protein>
    <recommendedName>
        <fullName evidence="4">Cleavage and polyadenylation specificity factor subunit 2</fullName>
    </recommendedName>
    <alternativeName>
        <fullName evidence="4">Cleavage and polyadenylation specificity factor 100 kDa subunit</fullName>
    </alternativeName>
</protein>